<dbReference type="RefSeq" id="XP_003724897.1">
    <property type="nucleotide sequence ID" value="XM_003724849.3"/>
</dbReference>
<protein>
    <recommendedName>
        <fullName evidence="3">C2 NT-type domain-containing protein</fullName>
    </recommendedName>
</protein>
<keyword evidence="5" id="KW-1185">Reference proteome</keyword>
<proteinExistence type="inferred from homology"/>
<reference evidence="5" key="1">
    <citation type="submission" date="2015-02" db="EMBL/GenBank/DDBJ databases">
        <title>Genome sequencing for Strongylocentrotus purpuratus.</title>
        <authorList>
            <person name="Murali S."/>
            <person name="Liu Y."/>
            <person name="Vee V."/>
            <person name="English A."/>
            <person name="Wang M."/>
            <person name="Skinner E."/>
            <person name="Han Y."/>
            <person name="Muzny D.M."/>
            <person name="Worley K.C."/>
            <person name="Gibbs R.A."/>
        </authorList>
    </citation>
    <scope>NUCLEOTIDE SEQUENCE</scope>
</reference>
<feature type="region of interest" description="Disordered" evidence="2">
    <location>
        <begin position="184"/>
        <end position="311"/>
    </location>
</feature>
<feature type="compositionally biased region" description="Low complexity" evidence="2">
    <location>
        <begin position="235"/>
        <end position="260"/>
    </location>
</feature>
<evidence type="ECO:0000259" key="3">
    <source>
        <dbReference type="PROSITE" id="PS51840"/>
    </source>
</evidence>
<organism evidence="4 5">
    <name type="scientific">Strongylocentrotus purpuratus</name>
    <name type="common">Purple sea urchin</name>
    <dbReference type="NCBI Taxonomy" id="7668"/>
    <lineage>
        <taxon>Eukaryota</taxon>
        <taxon>Metazoa</taxon>
        <taxon>Echinodermata</taxon>
        <taxon>Eleutherozoa</taxon>
        <taxon>Echinozoa</taxon>
        <taxon>Echinoidea</taxon>
        <taxon>Euechinoidea</taxon>
        <taxon>Echinacea</taxon>
        <taxon>Camarodonta</taxon>
        <taxon>Echinidea</taxon>
        <taxon>Strongylocentrotidae</taxon>
        <taxon>Strongylocentrotus</taxon>
    </lineage>
</organism>
<feature type="compositionally biased region" description="Basic and acidic residues" evidence="2">
    <location>
        <begin position="221"/>
        <end position="234"/>
    </location>
</feature>
<feature type="compositionally biased region" description="Low complexity" evidence="2">
    <location>
        <begin position="185"/>
        <end position="201"/>
    </location>
</feature>
<evidence type="ECO:0000256" key="2">
    <source>
        <dbReference type="SAM" id="MobiDB-lite"/>
    </source>
</evidence>
<evidence type="ECO:0000313" key="5">
    <source>
        <dbReference type="Proteomes" id="UP000007110"/>
    </source>
</evidence>
<dbReference type="InterPro" id="IPR039931">
    <property type="entry name" value="EEIG1/2-like"/>
</dbReference>
<dbReference type="GeneID" id="100890710"/>
<dbReference type="Proteomes" id="UP000007110">
    <property type="component" value="Unassembled WGS sequence"/>
</dbReference>
<feature type="domain" description="C2 NT-type" evidence="3">
    <location>
        <begin position="2"/>
        <end position="144"/>
    </location>
</feature>
<name>A0A7M7PNM8_STRPU</name>
<dbReference type="OMA" id="PATYHHT"/>
<dbReference type="InParanoid" id="A0A7M7PNM8"/>
<dbReference type="RefSeq" id="XP_030852949.1">
    <property type="nucleotide sequence ID" value="XM_030997089.1"/>
</dbReference>
<sequence>MTFIMKKKKFKFQVNFELVELSSVPLINAVLFGKVRLQDGGNFAQVSSREEIQDHVVHWGSKFSFNCRMSANANTGILEPCSCRVSIRKEVKGGKSYTKCGFVDINLAEFAGAGSTSRRYLLEGYDSKNRQDNSTLKVNIVMVLMSGDPCFKAPDFKQHTLPCDMTAETLLIGNLSVRNGDELTRGGSIASSSTSSNSTRSKGSKHRPNVLTSGLVSPVEPEPRISEESFELGHSRSSSYNSQQSRASGYSSAHSASSGGFTTEHFSSATSLTDLPEKEQMKDAWRGTGTNERRRKHAEAEESQRRLDNTRVDADEVIQGIINQQDFQADEMSGEEGLQLYIARDGSTALGSQQLKNRMSAGTFEPVVIDQR</sequence>
<evidence type="ECO:0000313" key="4">
    <source>
        <dbReference type="EnsemblMetazoa" id="XP_030852949"/>
    </source>
</evidence>
<reference evidence="4" key="2">
    <citation type="submission" date="2021-01" db="UniProtKB">
        <authorList>
            <consortium name="EnsemblMetazoa"/>
        </authorList>
    </citation>
    <scope>IDENTIFICATION</scope>
</reference>
<accession>A0A7M7PNM8</accession>
<dbReference type="EnsemblMetazoa" id="XM_003724849">
    <property type="protein sequence ID" value="XP_003724897"/>
    <property type="gene ID" value="LOC100890710"/>
</dbReference>
<evidence type="ECO:0000256" key="1">
    <source>
        <dbReference type="ARBA" id="ARBA00034780"/>
    </source>
</evidence>
<dbReference type="AlphaFoldDB" id="A0A7M7PNM8"/>
<comment type="similarity">
    <text evidence="1">Belongs to the EEIG family.</text>
</comment>
<dbReference type="Pfam" id="PF10358">
    <property type="entry name" value="NT-C2"/>
    <property type="match status" value="1"/>
</dbReference>
<feature type="compositionally biased region" description="Basic and acidic residues" evidence="2">
    <location>
        <begin position="275"/>
        <end position="285"/>
    </location>
</feature>
<dbReference type="PANTHER" id="PTHR21456:SF1">
    <property type="entry name" value="C2 NT-TYPE DOMAIN-CONTAINING PROTEIN"/>
    <property type="match status" value="1"/>
</dbReference>
<dbReference type="CTD" id="417228"/>
<dbReference type="InterPro" id="IPR019448">
    <property type="entry name" value="NT-C2"/>
</dbReference>
<dbReference type="EnsemblMetazoa" id="XM_030997089">
    <property type="protein sequence ID" value="XP_030852949"/>
    <property type="gene ID" value="LOC100890710"/>
</dbReference>
<dbReference type="PANTHER" id="PTHR21456">
    <property type="entry name" value="FAMILY WITH SEQUENCE SIMILARITY 102"/>
    <property type="match status" value="1"/>
</dbReference>
<feature type="compositionally biased region" description="Polar residues" evidence="2">
    <location>
        <begin position="264"/>
        <end position="273"/>
    </location>
</feature>
<dbReference type="PROSITE" id="PS51840">
    <property type="entry name" value="C2_NT"/>
    <property type="match status" value="1"/>
</dbReference>
<dbReference type="OrthoDB" id="3365224at2759"/>
<dbReference type="FunCoup" id="A0A7M7PNM8">
    <property type="interactions" value="286"/>
</dbReference>
<feature type="compositionally biased region" description="Basic and acidic residues" evidence="2">
    <location>
        <begin position="298"/>
        <end position="311"/>
    </location>
</feature>
<dbReference type="KEGG" id="spu:100890710"/>